<evidence type="ECO:0000256" key="2">
    <source>
        <dbReference type="ARBA" id="ARBA00004243"/>
    </source>
</evidence>
<comment type="subcellular location">
    <subcellularLocation>
        <location evidence="2">Mitochondrion inner membrane</location>
        <topology evidence="2">Single-pass membrane protein</topology>
        <orientation evidence="2">Intermembrane side</orientation>
    </subcellularLocation>
</comment>
<dbReference type="PANTHER" id="PTHR21320">
    <property type="entry name" value="CYTOCHROME C OXIDASE ASSEMBLY PROTEIN COX11-RELATED"/>
    <property type="match status" value="1"/>
</dbReference>
<dbReference type="GO" id="GO:0005743">
    <property type="term" value="C:mitochondrial inner membrane"/>
    <property type="evidence" value="ECO:0007669"/>
    <property type="project" value="UniProtKB-SubCell"/>
</dbReference>
<evidence type="ECO:0000256" key="3">
    <source>
        <dbReference type="ARBA" id="ARBA00022692"/>
    </source>
</evidence>
<dbReference type="Gene3D" id="2.60.370.10">
    <property type="entry name" value="Ctag/Cox11"/>
    <property type="match status" value="1"/>
</dbReference>
<dbReference type="InterPro" id="IPR007533">
    <property type="entry name" value="Cyt_c_oxidase_assmbl_CtaG"/>
</dbReference>
<dbReference type="WBParaSite" id="PEQ_0000575701-mRNA-1">
    <property type="protein sequence ID" value="PEQ_0000575701-mRNA-1"/>
    <property type="gene ID" value="PEQ_0000575701"/>
</dbReference>
<dbReference type="PANTHER" id="PTHR21320:SF3">
    <property type="entry name" value="CYTOCHROME C OXIDASE ASSEMBLY PROTEIN COX11, MITOCHONDRIAL-RELATED"/>
    <property type="match status" value="1"/>
</dbReference>
<dbReference type="Pfam" id="PF04442">
    <property type="entry name" value="CtaG_Cox11"/>
    <property type="match status" value="1"/>
</dbReference>
<proteinExistence type="predicted"/>
<dbReference type="Proteomes" id="UP000887564">
    <property type="component" value="Unplaced"/>
</dbReference>
<dbReference type="InterPro" id="IPR023471">
    <property type="entry name" value="CtaG/Cox11_dom_sf"/>
</dbReference>
<evidence type="ECO:0000256" key="5">
    <source>
        <dbReference type="ARBA" id="ARBA00023136"/>
    </source>
</evidence>
<dbReference type="AlphaFoldDB" id="A0A914RLS5"/>
<evidence type="ECO:0000313" key="6">
    <source>
        <dbReference type="Proteomes" id="UP000887564"/>
    </source>
</evidence>
<organism evidence="6 7">
    <name type="scientific">Parascaris equorum</name>
    <name type="common">Equine roundworm</name>
    <dbReference type="NCBI Taxonomy" id="6256"/>
    <lineage>
        <taxon>Eukaryota</taxon>
        <taxon>Metazoa</taxon>
        <taxon>Ecdysozoa</taxon>
        <taxon>Nematoda</taxon>
        <taxon>Chromadorea</taxon>
        <taxon>Rhabditida</taxon>
        <taxon>Spirurina</taxon>
        <taxon>Ascaridomorpha</taxon>
        <taxon>Ascaridoidea</taxon>
        <taxon>Ascarididae</taxon>
        <taxon>Parascaris</taxon>
    </lineage>
</organism>
<keyword evidence="6" id="KW-1185">Reference proteome</keyword>
<keyword evidence="4" id="KW-1133">Transmembrane helix</keyword>
<reference evidence="7" key="1">
    <citation type="submission" date="2022-11" db="UniProtKB">
        <authorList>
            <consortium name="WormBaseParasite"/>
        </authorList>
    </citation>
    <scope>IDENTIFICATION</scope>
</reference>
<comment type="function">
    <text evidence="1">Exerts its effect at some terminal stage of cytochrome c oxidase synthesis, probably by being involved in the insertion of the copper B into subunit I.</text>
</comment>
<dbReference type="SUPFAM" id="SSF110111">
    <property type="entry name" value="Ctag/Cox11"/>
    <property type="match status" value="1"/>
</dbReference>
<keyword evidence="5" id="KW-0472">Membrane</keyword>
<evidence type="ECO:0000256" key="1">
    <source>
        <dbReference type="ARBA" id="ARBA00004007"/>
    </source>
</evidence>
<protein>
    <submittedName>
        <fullName evidence="7">Cytochrome c oxidase assembly protein CtaG</fullName>
    </submittedName>
</protein>
<evidence type="ECO:0000313" key="7">
    <source>
        <dbReference type="WBParaSite" id="PEQ_0000575701-mRNA-1"/>
    </source>
</evidence>
<name>A0A914RLS5_PAREQ</name>
<dbReference type="GO" id="GO:0005507">
    <property type="term" value="F:copper ion binding"/>
    <property type="evidence" value="ECO:0007669"/>
    <property type="project" value="InterPro"/>
</dbReference>
<accession>A0A914RLS5</accession>
<sequence>IGVTFAAIPAYRIFCEKTSFGGLTQVARVAKDSERIANMEKVKDRLIRVQFNADVPSSMRWQFKPLQHE</sequence>
<keyword evidence="3" id="KW-0812">Transmembrane</keyword>
<evidence type="ECO:0000256" key="4">
    <source>
        <dbReference type="ARBA" id="ARBA00022989"/>
    </source>
</evidence>